<protein>
    <submittedName>
        <fullName evidence="14">SDR family NAD(P)-dependent oxidoreductase</fullName>
    </submittedName>
</protein>
<dbReference type="SUPFAM" id="SSF55048">
    <property type="entry name" value="Probable ACP-binding domain of malonyl-CoA ACP transacylase"/>
    <property type="match status" value="1"/>
</dbReference>
<evidence type="ECO:0000256" key="8">
    <source>
        <dbReference type="ARBA" id="ARBA00023315"/>
    </source>
</evidence>
<dbReference type="InterPro" id="IPR006162">
    <property type="entry name" value="Ppantetheine_attach_site"/>
</dbReference>
<evidence type="ECO:0000256" key="10">
    <source>
        <dbReference type="SAM" id="MobiDB-lite"/>
    </source>
</evidence>
<keyword evidence="6" id="KW-0045">Antibiotic biosynthesis</keyword>
<dbReference type="InterPro" id="IPR036736">
    <property type="entry name" value="ACP-like_sf"/>
</dbReference>
<keyword evidence="2" id="KW-0596">Phosphopantetheine</keyword>
<dbReference type="Pfam" id="PF00550">
    <property type="entry name" value="PP-binding"/>
    <property type="match status" value="1"/>
</dbReference>
<dbReference type="Gene3D" id="3.40.366.10">
    <property type="entry name" value="Malonyl-Coenzyme A Acyl Carrier Protein, domain 2"/>
    <property type="match status" value="1"/>
</dbReference>
<evidence type="ECO:0000256" key="1">
    <source>
        <dbReference type="ARBA" id="ARBA00004792"/>
    </source>
</evidence>
<dbReference type="Pfam" id="PF08659">
    <property type="entry name" value="KR"/>
    <property type="match status" value="1"/>
</dbReference>
<keyword evidence="7" id="KW-0511">Multifunctional enzyme</keyword>
<feature type="domain" description="Ketosynthase family 3 (KS3)" evidence="12">
    <location>
        <begin position="12"/>
        <end position="437"/>
    </location>
</feature>
<dbReference type="SMART" id="SM00829">
    <property type="entry name" value="PKS_ER"/>
    <property type="match status" value="1"/>
</dbReference>
<dbReference type="InterPro" id="IPR013217">
    <property type="entry name" value="Methyltransf_12"/>
</dbReference>
<dbReference type="InterPro" id="IPR049551">
    <property type="entry name" value="PKS_DH_C"/>
</dbReference>
<dbReference type="Pfam" id="PF00109">
    <property type="entry name" value="ketoacyl-synt"/>
    <property type="match status" value="1"/>
</dbReference>
<dbReference type="InterPro" id="IPR016035">
    <property type="entry name" value="Acyl_Trfase/lysoPLipase"/>
</dbReference>
<dbReference type="SUPFAM" id="SSF50129">
    <property type="entry name" value="GroES-like"/>
    <property type="match status" value="1"/>
</dbReference>
<dbReference type="InterPro" id="IPR009081">
    <property type="entry name" value="PP-bd_ACP"/>
</dbReference>
<dbReference type="InterPro" id="IPR013968">
    <property type="entry name" value="PKS_KR"/>
</dbReference>
<dbReference type="InterPro" id="IPR014043">
    <property type="entry name" value="Acyl_transferase_dom"/>
</dbReference>
<dbReference type="Gene3D" id="3.40.47.10">
    <property type="match status" value="1"/>
</dbReference>
<dbReference type="InterPro" id="IPR002364">
    <property type="entry name" value="Quin_OxRdtase/zeta-crystal_CS"/>
</dbReference>
<dbReference type="PROSITE" id="PS50075">
    <property type="entry name" value="CARRIER"/>
    <property type="match status" value="1"/>
</dbReference>
<accession>A0ABV3J125</accession>
<comment type="caution">
    <text evidence="14">The sequence shown here is derived from an EMBL/GenBank/DDBJ whole genome shotgun (WGS) entry which is preliminary data.</text>
</comment>
<dbReference type="PROSITE" id="PS52019">
    <property type="entry name" value="PKS_MFAS_DH"/>
    <property type="match status" value="1"/>
</dbReference>
<dbReference type="SUPFAM" id="SSF47336">
    <property type="entry name" value="ACP-like"/>
    <property type="match status" value="1"/>
</dbReference>
<feature type="region of interest" description="C-terminal hotdog fold" evidence="9">
    <location>
        <begin position="1049"/>
        <end position="1189"/>
    </location>
</feature>
<dbReference type="Pfam" id="PF21089">
    <property type="entry name" value="PKS_DH_N"/>
    <property type="match status" value="1"/>
</dbReference>
<dbReference type="PROSITE" id="PS52004">
    <property type="entry name" value="KS3_2"/>
    <property type="match status" value="1"/>
</dbReference>
<feature type="domain" description="PKS/mFAS DH" evidence="13">
    <location>
        <begin position="916"/>
        <end position="1189"/>
    </location>
</feature>
<dbReference type="EMBL" id="JBFASG010000033">
    <property type="protein sequence ID" value="MEV4926391.1"/>
    <property type="molecule type" value="Genomic_DNA"/>
</dbReference>
<dbReference type="InterPro" id="IPR049900">
    <property type="entry name" value="PKS_mFAS_DH"/>
</dbReference>
<evidence type="ECO:0000256" key="7">
    <source>
        <dbReference type="ARBA" id="ARBA00023268"/>
    </source>
</evidence>
<keyword evidence="8" id="KW-0012">Acyltransferase</keyword>
<keyword evidence="3" id="KW-0597">Phosphoprotein</keyword>
<dbReference type="InterPro" id="IPR049552">
    <property type="entry name" value="PKS_DH_N"/>
</dbReference>
<dbReference type="InterPro" id="IPR020843">
    <property type="entry name" value="ER"/>
</dbReference>
<dbReference type="Proteomes" id="UP001552479">
    <property type="component" value="Unassembled WGS sequence"/>
</dbReference>
<dbReference type="PANTHER" id="PTHR43775:SF37">
    <property type="entry name" value="SI:DKEY-61P9.11"/>
    <property type="match status" value="1"/>
</dbReference>
<dbReference type="SMART" id="SM00826">
    <property type="entry name" value="PKS_DH"/>
    <property type="match status" value="1"/>
</dbReference>
<dbReference type="Pfam" id="PF00698">
    <property type="entry name" value="Acyl_transf_1"/>
    <property type="match status" value="1"/>
</dbReference>
<dbReference type="SUPFAM" id="SSF51735">
    <property type="entry name" value="NAD(P)-binding Rossmann-fold domains"/>
    <property type="match status" value="3"/>
</dbReference>
<dbReference type="InterPro" id="IPR018201">
    <property type="entry name" value="Ketoacyl_synth_AS"/>
</dbReference>
<feature type="region of interest" description="N-terminal hotdog fold" evidence="9">
    <location>
        <begin position="916"/>
        <end position="1035"/>
    </location>
</feature>
<feature type="region of interest" description="Disordered" evidence="10">
    <location>
        <begin position="2510"/>
        <end position="2530"/>
    </location>
</feature>
<feature type="domain" description="Carrier" evidence="11">
    <location>
        <begin position="2423"/>
        <end position="2498"/>
    </location>
</feature>
<dbReference type="Gene3D" id="3.40.50.720">
    <property type="entry name" value="NAD(P)-binding Rossmann-like Domain"/>
    <property type="match status" value="3"/>
</dbReference>
<dbReference type="InterPro" id="IPR020806">
    <property type="entry name" value="PKS_PP-bd"/>
</dbReference>
<evidence type="ECO:0000259" key="11">
    <source>
        <dbReference type="PROSITE" id="PS50075"/>
    </source>
</evidence>
<dbReference type="Gene3D" id="3.30.70.3290">
    <property type="match status" value="1"/>
</dbReference>
<dbReference type="SMART" id="SM00823">
    <property type="entry name" value="PKS_PP"/>
    <property type="match status" value="1"/>
</dbReference>
<reference evidence="14 15" key="1">
    <citation type="submission" date="2024-06" db="EMBL/GenBank/DDBJ databases">
        <title>The Natural Products Discovery Center: Release of the First 8490 Sequenced Strains for Exploring Actinobacteria Biosynthetic Diversity.</title>
        <authorList>
            <person name="Kalkreuter E."/>
            <person name="Kautsar S.A."/>
            <person name="Yang D."/>
            <person name="Bader C.D."/>
            <person name="Teijaro C.N."/>
            <person name="Fluegel L."/>
            <person name="Davis C.M."/>
            <person name="Simpson J.R."/>
            <person name="Lauterbach L."/>
            <person name="Steele A.D."/>
            <person name="Gui C."/>
            <person name="Meng S."/>
            <person name="Li G."/>
            <person name="Viehrig K."/>
            <person name="Ye F."/>
            <person name="Su P."/>
            <person name="Kiefer A.F."/>
            <person name="Nichols A."/>
            <person name="Cepeda A.J."/>
            <person name="Yan W."/>
            <person name="Fan B."/>
            <person name="Jiang Y."/>
            <person name="Adhikari A."/>
            <person name="Zheng C.-J."/>
            <person name="Schuster L."/>
            <person name="Cowan T.M."/>
            <person name="Smanski M.J."/>
            <person name="Chevrette M.G."/>
            <person name="De Carvalho L.P.S."/>
            <person name="Shen B."/>
        </authorList>
    </citation>
    <scope>NUCLEOTIDE SEQUENCE [LARGE SCALE GENOMIC DNA]</scope>
    <source>
        <strain evidence="14 15">NPDC053791</strain>
    </source>
</reference>
<dbReference type="Gene3D" id="1.10.1200.10">
    <property type="entry name" value="ACP-like"/>
    <property type="match status" value="1"/>
</dbReference>
<dbReference type="Pfam" id="PF08242">
    <property type="entry name" value="Methyltransf_12"/>
    <property type="match status" value="1"/>
</dbReference>
<dbReference type="CDD" id="cd05195">
    <property type="entry name" value="enoyl_red"/>
    <property type="match status" value="1"/>
</dbReference>
<dbReference type="Pfam" id="PF02801">
    <property type="entry name" value="Ketoacyl-synt_C"/>
    <property type="match status" value="1"/>
</dbReference>
<evidence type="ECO:0000256" key="3">
    <source>
        <dbReference type="ARBA" id="ARBA00022553"/>
    </source>
</evidence>
<dbReference type="InterPro" id="IPR029063">
    <property type="entry name" value="SAM-dependent_MTases_sf"/>
</dbReference>
<dbReference type="SUPFAM" id="SSF52151">
    <property type="entry name" value="FabD/lysophospholipase-like"/>
    <property type="match status" value="1"/>
</dbReference>
<dbReference type="Pfam" id="PF08240">
    <property type="entry name" value="ADH_N"/>
    <property type="match status" value="1"/>
</dbReference>
<dbReference type="SMART" id="SM00827">
    <property type="entry name" value="PKS_AT"/>
    <property type="match status" value="1"/>
</dbReference>
<dbReference type="InterPro" id="IPR014031">
    <property type="entry name" value="Ketoacyl_synth_C"/>
</dbReference>
<dbReference type="InterPro" id="IPR016036">
    <property type="entry name" value="Malonyl_transacylase_ACP-bd"/>
</dbReference>
<dbReference type="InterPro" id="IPR001227">
    <property type="entry name" value="Ac_transferase_dom_sf"/>
</dbReference>
<dbReference type="InterPro" id="IPR036291">
    <property type="entry name" value="NAD(P)-bd_dom_sf"/>
</dbReference>
<dbReference type="PROSITE" id="PS00606">
    <property type="entry name" value="KS3_1"/>
    <property type="match status" value="1"/>
</dbReference>
<dbReference type="PANTHER" id="PTHR43775">
    <property type="entry name" value="FATTY ACID SYNTHASE"/>
    <property type="match status" value="1"/>
</dbReference>
<dbReference type="PROSITE" id="PS00012">
    <property type="entry name" value="PHOSPHOPANTETHEINE"/>
    <property type="match status" value="1"/>
</dbReference>
<dbReference type="InterPro" id="IPR020841">
    <property type="entry name" value="PKS_Beta-ketoAc_synthase_dom"/>
</dbReference>
<evidence type="ECO:0000256" key="9">
    <source>
        <dbReference type="PROSITE-ProRule" id="PRU01363"/>
    </source>
</evidence>
<comment type="pathway">
    <text evidence="1">Antibiotic biosynthesis.</text>
</comment>
<keyword evidence="4" id="KW-0808">Transferase</keyword>
<sequence length="2530" mass="265396">MEPFTPPPAAPHEPVAVVGTACRLPGGITGLAGLWTALAEGRDLISAGPPEGRVDPARFLDPDLERPGKAYTMAGGYLGDVSGFDPEYFGISPREATHMDPQQRMLLEMTAEALDDAGVDAAGLAGSDTAVFVGISDMSYGGLQMARTEEITAYAMSGSALSIAANRLSYVFDLRGPSIAVDTACSSSLTAVHQACETLRSGRSRVALAGGANLLLSPYHFIGFSRALMLSPRGRCATFSAGADGYVRAEGGGMVVLKRLSDALADGDRVQAVITASGANCDGNTSGMTVPSTEMQQRLLHEVYEQAGAGPDQVLYFEAHGTGTPVGDPLECRAVGEALGLRRTNGPLPIGSVKTNVGHAEPASGMAGLFKGLLVLRHGRIPASLHCEPLNPQIDFAGLNLCPVGSMRPVAACADGGVVGVNSFGFGGANAHVVLGAAPPRQRTAPPERRGPLPLVVSARTRKALSETARAVAGRLDGADAREFYDVCWTASRRRTRHPHRAAVLADGPEDAAARLTALAADENALAAASVYAERPPTGGLAFVFCGNGTQWAGMGAALMAQEPAFRTAVEEADRHLEPLLGWSVAELLAEGAREEGVSAGPGHAARMTETAFAQPALFAFQLGLAALLGEYGAVPAAVLGHSVGEVAAAYVCGALELPDAARVIAERSRAQAGTAGTGRMAAVGLSEQEAAEAIAGYGGRLEVAAVNSARDVTVSGEPGALRDLGRELVARDVPFRELAVDHGFHSAAMDPVEEPLRAGLDGLVSREPRLPMYSTVTGERVGAGQLDAAYWWHNARRPVRFADAVARAAGAGLAAVVEIAPHPGLAGALNRIASDARGGAFPVVSPVTRDRCDGEAVRRAALRLLAAGDASGTDRWFPRPGAVTGLPPYPWQREPYWHGTPEHWIRTSGDGVLVHPLLGERAPVLEPTWHTPVERTRTPWLADHRVAGSVVMPATGFVELALAAGREAFGGPAEVGDLEITRALPLTWDAAMDVRLQTSLSDEDGIVRVASRTGDTGGWRLHARGRVRRAAAPRPGPVDVAEVRERLTGRVSGEEHYARVAAAGLAYGPAFQVLHELRTGPGEVLAAYRCDPPDDGYGGYVVHPALLDGALQAGAPLLADAETGFLPSAVDGVRVWARPPADGLVHVRQRSRSSREAVWDVTVTGEDGAVAVELTGCRLQRVALPAGDRGEAYVSVLRAAPLPGQPVPAWVPPSPGELAAAAQEGLERLRKWPPIERYGEAHTFLQRLTGSSAVRTFRELLPGQEDFTLDGLLAAGVLPQHEKLVRLLARTAEKEGLLEPAREGWRQLRTGTLPSALEASGLAGYLPAQALHLRFAMHLPDLLCGRRDPLELLFQDSGPELAQQYYDINPPVAFHYEVVTELLRKLIRAWPAGRPLRVLEVGAGTGGLAAHLVPLLDDRARYVFSDVSAAFFPLAQARFGDHPGVTYRVFDLDADPEEQGFAEGSFDVVVAGFALHTAADLRAALRRLARVTAPGGHLLAVELHEPEVVALLFATLSDFWETHDPGLRPGSVLLPREQWPGVLTGSGYQDVVRLGAAQAPASEHFSVLLARTPAAGGAPPAAPAEPPARDSWLLVTEDAAESALGTRVAAELAAAGCTATHVVPLPESAEGWPELLRQAPSAAVVLMLGSAADVAAAGAPGACTELAVRRAAALRNLALALAGEAPQGTAKRHFVLVTHPSGALPAPERPLFPGQAAAWGVARTLANESPLTVSVRRVSLDRGTDPAEDAARLAHELLAARPGGGQGEEAGEAEEEVVLTRGGRFVHRLERAAPPAETAGPGSEVRYRLHVQDQGLGYGLRWTETAVAGPGPGEVVVALRAAALNYRDVMVATGLLPPVAEDGVSSEVYLGLEGAGVVTAVGEGVTDLAAGDRVFGLFPGAFASHVRVPAVALRPVPDGMAFTEAATLPAVFFTVQHSLKHLARLRRGETLLVHGAAGGVGMAALQYAKLVGARVITTAGTPAKRDLALAVGSELSLDSRTHAFADAIRAHTGGRGVDVVLNSLSGEAAARTRELLAPCGRFIELGKRDVLGNQRMLQKTLAHNTTHCVVDVANLVWQAPEHAEAVFDEVLAHVRAGNYLPLPHVAYPAHRVEEAFRLLQHSKHLGKVVITFGEPVPVQRTLRPPQPAAEGTCLVTGGLGGFGGETARRLAARGARRLDLVSRRGEEAPEAGELLDGLRARGVDVRAHAVDISDPAAVRELLAGLEADGRPVRIVVHAAMHLDDDALTELTDDRIRAVLAPKWTGALLLDELCPQAEFIVYSSAGAVVGVPHQASYVAANLAMEALVRARRAAGRPGLALGWGAIGRVGYVARNDLTPVLSAGGAAPLDPEDALDALEQLLAGGTDWAAFARLDWGRLAVLSPSVSSARFAAVVPTAVEGTTWRLEELLEQLATASPDEALVIVEDLVTSMVADTLHMPPEEVDRHRPLQQFGMDSLMGMEMLAKFRKQLNQEVPVMELLHSDGSIHGITETVLPHLLKQARSGALPEGLPALPGTLPAGPAGPEGGGA</sequence>
<dbReference type="InterPro" id="IPR013154">
    <property type="entry name" value="ADH-like_N"/>
</dbReference>
<evidence type="ECO:0000256" key="5">
    <source>
        <dbReference type="ARBA" id="ARBA00022857"/>
    </source>
</evidence>
<dbReference type="RefSeq" id="WP_366089820.1">
    <property type="nucleotide sequence ID" value="NZ_JBFASG010000033.1"/>
</dbReference>
<evidence type="ECO:0000259" key="12">
    <source>
        <dbReference type="PROSITE" id="PS52004"/>
    </source>
</evidence>
<dbReference type="InterPro" id="IPR020807">
    <property type="entry name" value="PKS_DH"/>
</dbReference>
<dbReference type="InterPro" id="IPR013149">
    <property type="entry name" value="ADH-like_C"/>
</dbReference>
<dbReference type="InterPro" id="IPR014030">
    <property type="entry name" value="Ketoacyl_synth_N"/>
</dbReference>
<evidence type="ECO:0000313" key="14">
    <source>
        <dbReference type="EMBL" id="MEV4926391.1"/>
    </source>
</evidence>
<dbReference type="SMART" id="SM00822">
    <property type="entry name" value="PKS_KR"/>
    <property type="match status" value="1"/>
</dbReference>
<dbReference type="Pfam" id="PF00107">
    <property type="entry name" value="ADH_zinc_N"/>
    <property type="match status" value="1"/>
</dbReference>
<dbReference type="SMART" id="SM00825">
    <property type="entry name" value="PKS_KS"/>
    <property type="match status" value="1"/>
</dbReference>
<feature type="active site" description="Proton donor; for dehydratase activity" evidence="9">
    <location>
        <position position="1109"/>
    </location>
</feature>
<dbReference type="CDD" id="cd00833">
    <property type="entry name" value="PKS"/>
    <property type="match status" value="1"/>
</dbReference>
<organism evidence="14 15">
    <name type="scientific">Streptomyces roseoverticillatus</name>
    <dbReference type="NCBI Taxonomy" id="66429"/>
    <lineage>
        <taxon>Bacteria</taxon>
        <taxon>Bacillati</taxon>
        <taxon>Actinomycetota</taxon>
        <taxon>Actinomycetes</taxon>
        <taxon>Kitasatosporales</taxon>
        <taxon>Streptomycetaceae</taxon>
        <taxon>Streptomyces</taxon>
    </lineage>
</organism>
<evidence type="ECO:0000256" key="6">
    <source>
        <dbReference type="ARBA" id="ARBA00023194"/>
    </source>
</evidence>
<dbReference type="InterPro" id="IPR042104">
    <property type="entry name" value="PKS_dehydratase_sf"/>
</dbReference>
<dbReference type="PROSITE" id="PS01162">
    <property type="entry name" value="QOR_ZETA_CRYSTAL"/>
    <property type="match status" value="1"/>
</dbReference>
<dbReference type="InterPro" id="IPR016039">
    <property type="entry name" value="Thiolase-like"/>
</dbReference>
<evidence type="ECO:0000256" key="2">
    <source>
        <dbReference type="ARBA" id="ARBA00022450"/>
    </source>
</evidence>
<dbReference type="Pfam" id="PF16197">
    <property type="entry name" value="KAsynt_C_assoc"/>
    <property type="match status" value="1"/>
</dbReference>
<dbReference type="Pfam" id="PF14765">
    <property type="entry name" value="PS-DH"/>
    <property type="match status" value="1"/>
</dbReference>
<dbReference type="InterPro" id="IPR011032">
    <property type="entry name" value="GroES-like_sf"/>
</dbReference>
<gene>
    <name evidence="14" type="ORF">AB0L03_26785</name>
</gene>
<keyword evidence="15" id="KW-1185">Reference proteome</keyword>
<dbReference type="SUPFAM" id="SSF53901">
    <property type="entry name" value="Thiolase-like"/>
    <property type="match status" value="1"/>
</dbReference>
<name>A0ABV3J125_9ACTN</name>
<dbReference type="CDD" id="cd02440">
    <property type="entry name" value="AdoMet_MTases"/>
    <property type="match status" value="1"/>
</dbReference>
<feature type="active site" description="Proton acceptor; for dehydratase activity" evidence="9">
    <location>
        <position position="945"/>
    </location>
</feature>
<dbReference type="SUPFAM" id="SSF53335">
    <property type="entry name" value="S-adenosyl-L-methionine-dependent methyltransferases"/>
    <property type="match status" value="1"/>
</dbReference>
<dbReference type="Gene3D" id="3.90.180.10">
    <property type="entry name" value="Medium-chain alcohol dehydrogenases, catalytic domain"/>
    <property type="match status" value="1"/>
</dbReference>
<evidence type="ECO:0000259" key="13">
    <source>
        <dbReference type="PROSITE" id="PS52019"/>
    </source>
</evidence>
<dbReference type="InterPro" id="IPR032821">
    <property type="entry name" value="PKS_assoc"/>
</dbReference>
<dbReference type="InterPro" id="IPR050091">
    <property type="entry name" value="PKS_NRPS_Biosynth_Enz"/>
</dbReference>
<proteinExistence type="predicted"/>
<keyword evidence="5" id="KW-0521">NADP</keyword>
<evidence type="ECO:0000256" key="4">
    <source>
        <dbReference type="ARBA" id="ARBA00022679"/>
    </source>
</evidence>
<dbReference type="InterPro" id="IPR057326">
    <property type="entry name" value="KR_dom"/>
</dbReference>
<dbReference type="Gene3D" id="3.10.129.110">
    <property type="entry name" value="Polyketide synthase dehydratase"/>
    <property type="match status" value="1"/>
</dbReference>
<dbReference type="Gene3D" id="3.40.50.150">
    <property type="entry name" value="Vaccinia Virus protein VP39"/>
    <property type="match status" value="1"/>
</dbReference>
<evidence type="ECO:0000313" key="15">
    <source>
        <dbReference type="Proteomes" id="UP001552479"/>
    </source>
</evidence>
<feature type="compositionally biased region" description="Low complexity" evidence="10">
    <location>
        <begin position="2510"/>
        <end position="2523"/>
    </location>
</feature>